<dbReference type="InterPro" id="IPR012338">
    <property type="entry name" value="Beta-lactam/transpept-like"/>
</dbReference>
<gene>
    <name evidence="3" type="ORF">AALO17_06100</name>
</gene>
<accession>A0A140DSW7</accession>
<dbReference type="PROSITE" id="PS51257">
    <property type="entry name" value="PROKAR_LIPOPROTEIN"/>
    <property type="match status" value="1"/>
</dbReference>
<sequence length="305" mass="33284">MRNQPQTIRKTLCTALVLTLLAGCGTAGRVYDPPTELPRVTENPSLSEVVVGQDTVLLQQALMDLVQDADRSGADLAGTPPNEFISIYYEDLESGDILSLYPASYYPCSMVKLVCLAAVYDAIADSEIQEEEVSDMLDAMIEISDNTSYNVLAQLAGSDRIQHILEAAGTRNTVVNHGLLPGDAYFEGDPDLPDNTATAEDMGKILRYIHNWPDEEIRGKMIERLTRCEDDKALVQGLPAEVTVAHKTGWADGLYHDGAIVMEPDGGTYILVVMTENAPMEELSLIAETVTGFRGRKMTEEEPAA</sequence>
<dbReference type="PANTHER" id="PTHR35333:SF3">
    <property type="entry name" value="BETA-LACTAMASE-TYPE TRANSPEPTIDASE FOLD CONTAINING PROTEIN"/>
    <property type="match status" value="1"/>
</dbReference>
<dbReference type="EMBL" id="CP011391">
    <property type="protein sequence ID" value="AMK53744.1"/>
    <property type="molecule type" value="Genomic_DNA"/>
</dbReference>
<name>A0A140DSW7_9FIRM</name>
<dbReference type="STRING" id="1702221.AALO17_06100"/>
<dbReference type="Pfam" id="PF13354">
    <property type="entry name" value="Beta-lactamase2"/>
    <property type="match status" value="1"/>
</dbReference>
<dbReference type="PANTHER" id="PTHR35333">
    <property type="entry name" value="BETA-LACTAMASE"/>
    <property type="match status" value="1"/>
</dbReference>
<keyword evidence="1" id="KW-0732">Signal</keyword>
<dbReference type="GeneID" id="78477435"/>
<dbReference type="Proteomes" id="UP000069771">
    <property type="component" value="Chromosome"/>
</dbReference>
<dbReference type="RefSeq" id="WP_158507689.1">
    <property type="nucleotide sequence ID" value="NZ_CANASY010000042.1"/>
</dbReference>
<feature type="chain" id="PRO_5038441564" description="Beta-lactamase class A catalytic domain-containing protein" evidence="1">
    <location>
        <begin position="28"/>
        <end position="305"/>
    </location>
</feature>
<feature type="domain" description="Beta-lactamase class A catalytic" evidence="2">
    <location>
        <begin position="108"/>
        <end position="275"/>
    </location>
</feature>
<dbReference type="InterPro" id="IPR045155">
    <property type="entry name" value="Beta-lactam_cat"/>
</dbReference>
<proteinExistence type="predicted"/>
<dbReference type="GO" id="GO:0030655">
    <property type="term" value="P:beta-lactam antibiotic catabolic process"/>
    <property type="evidence" value="ECO:0007669"/>
    <property type="project" value="InterPro"/>
</dbReference>
<keyword evidence="4" id="KW-1185">Reference proteome</keyword>
<feature type="signal peptide" evidence="1">
    <location>
        <begin position="1"/>
        <end position="27"/>
    </location>
</feature>
<protein>
    <recommendedName>
        <fullName evidence="2">Beta-lactamase class A catalytic domain-containing protein</fullName>
    </recommendedName>
</protein>
<dbReference type="GO" id="GO:0046677">
    <property type="term" value="P:response to antibiotic"/>
    <property type="evidence" value="ECO:0007669"/>
    <property type="project" value="InterPro"/>
</dbReference>
<dbReference type="KEGG" id="fro:AALO17_06100"/>
<dbReference type="GO" id="GO:0008800">
    <property type="term" value="F:beta-lactamase activity"/>
    <property type="evidence" value="ECO:0007669"/>
    <property type="project" value="InterPro"/>
</dbReference>
<evidence type="ECO:0000313" key="3">
    <source>
        <dbReference type="EMBL" id="AMK53744.1"/>
    </source>
</evidence>
<dbReference type="AlphaFoldDB" id="A0A140DSW7"/>
<evidence type="ECO:0000256" key="1">
    <source>
        <dbReference type="SAM" id="SignalP"/>
    </source>
</evidence>
<organism evidence="3 4">
    <name type="scientific">Faecalibaculum rodentium</name>
    <dbReference type="NCBI Taxonomy" id="1702221"/>
    <lineage>
        <taxon>Bacteria</taxon>
        <taxon>Bacillati</taxon>
        <taxon>Bacillota</taxon>
        <taxon>Erysipelotrichia</taxon>
        <taxon>Erysipelotrichales</taxon>
        <taxon>Erysipelotrichaceae</taxon>
        <taxon>Faecalibaculum</taxon>
    </lineage>
</organism>
<dbReference type="InterPro" id="IPR000871">
    <property type="entry name" value="Beta-lactam_class-A"/>
</dbReference>
<dbReference type="SUPFAM" id="SSF56601">
    <property type="entry name" value="beta-lactamase/transpeptidase-like"/>
    <property type="match status" value="1"/>
</dbReference>
<evidence type="ECO:0000313" key="4">
    <source>
        <dbReference type="Proteomes" id="UP000069771"/>
    </source>
</evidence>
<evidence type="ECO:0000259" key="2">
    <source>
        <dbReference type="Pfam" id="PF13354"/>
    </source>
</evidence>
<dbReference type="OrthoDB" id="1968666at2"/>
<dbReference type="Gene3D" id="3.40.710.10">
    <property type="entry name" value="DD-peptidase/beta-lactamase superfamily"/>
    <property type="match status" value="1"/>
</dbReference>
<reference evidence="3 4" key="1">
    <citation type="journal article" date="2016" name="Gut Pathog.">
        <title>Whole genome sequencing of "Faecalibaculum rodentium" ALO17, isolated from C57BL/6J laboratory mouse feces.</title>
        <authorList>
            <person name="Lim S."/>
            <person name="Chang D.H."/>
            <person name="Ahn S."/>
            <person name="Kim B.C."/>
        </authorList>
    </citation>
    <scope>NUCLEOTIDE SEQUENCE [LARGE SCALE GENOMIC DNA]</scope>
    <source>
        <strain evidence="3 4">Alo17</strain>
    </source>
</reference>